<keyword evidence="1" id="KW-1133">Transmembrane helix</keyword>
<protein>
    <submittedName>
        <fullName evidence="3">RNA-directed DNA polymerase from mobile element jockey</fullName>
    </submittedName>
</protein>
<evidence type="ECO:0000313" key="4">
    <source>
        <dbReference type="Proteomes" id="UP000198287"/>
    </source>
</evidence>
<dbReference type="EMBL" id="LNIX01000031">
    <property type="protein sequence ID" value="OXA40980.1"/>
    <property type="molecule type" value="Genomic_DNA"/>
</dbReference>
<feature type="transmembrane region" description="Helical" evidence="1">
    <location>
        <begin position="47"/>
        <end position="70"/>
    </location>
</feature>
<dbReference type="GO" id="GO:0003964">
    <property type="term" value="F:RNA-directed DNA polymerase activity"/>
    <property type="evidence" value="ECO:0007669"/>
    <property type="project" value="UniProtKB-KW"/>
</dbReference>
<feature type="transmembrane region" description="Helical" evidence="1">
    <location>
        <begin position="292"/>
        <end position="325"/>
    </location>
</feature>
<evidence type="ECO:0000313" key="3">
    <source>
        <dbReference type="EMBL" id="OXA40980.1"/>
    </source>
</evidence>
<keyword evidence="4" id="KW-1185">Reference proteome</keyword>
<feature type="transmembrane region" description="Helical" evidence="1">
    <location>
        <begin position="133"/>
        <end position="158"/>
    </location>
</feature>
<organism evidence="3 4">
    <name type="scientific">Folsomia candida</name>
    <name type="common">Springtail</name>
    <dbReference type="NCBI Taxonomy" id="158441"/>
    <lineage>
        <taxon>Eukaryota</taxon>
        <taxon>Metazoa</taxon>
        <taxon>Ecdysozoa</taxon>
        <taxon>Arthropoda</taxon>
        <taxon>Hexapoda</taxon>
        <taxon>Collembola</taxon>
        <taxon>Entomobryomorpha</taxon>
        <taxon>Isotomoidea</taxon>
        <taxon>Isotomidae</taxon>
        <taxon>Proisotominae</taxon>
        <taxon>Folsomia</taxon>
    </lineage>
</organism>
<name>A0A226D792_FOLCA</name>
<dbReference type="PANTHER" id="PTHR47027:SF20">
    <property type="entry name" value="REVERSE TRANSCRIPTASE-LIKE PROTEIN WITH RNA-DIRECTED DNA POLYMERASE DOMAIN"/>
    <property type="match status" value="1"/>
</dbReference>
<sequence>MRLPSYTKFQALQRFAIFSESCYPQTITWNRLIWEPKPTTKIKLIPWYLLSISMATMNLSFYFTLFSQILSYTKDPDISFELGLFLVMYCAAFTLGSAVCFTYASRAEEILFLFRNLLKNAATFVQPSDLIGLFLHGCIAVIITGTLTCCSAIVLRPTMDPSYLWFRNVTQLSSTQKMFFRILIILPPTFHCAMTMLGASVIIVNMLLALVSKLKKLRVRAKNVNSTSKIGDIVEYASSTSQQSSDLIGLFLHGCIALILSSTLTCCIGIILRPTMDHSYLWFRPVTLLSPTAKIFCRILILLPTLFHCFLIMFGAAIIIVNMLLSLKNKVNNLIIFAEKINGKLGLRGIAQYLNCMRTYSQLSLITVHMNEFLYYILLVAFAGDVARNSEVFEDQEMVKLRRETFERMEATEDLCGSILLCEKRNKDGIFWDDVILHDVLAQGGFRRQRGCDDQIFVLNAAINIGTRNKGKVYACFFEFSRAFPSVPHEKLWKKLNNLGVSPKFIRILRKIYEKSATQIRMTEGLSDPIDITEGLAQGCVLSPLLFSLYTADIEQTLKDLQAEGILITAQLALHILLYADDMIVMSPSSQGLQMKIRCLTRFFDLLALKVHLDKTKIIIFRRGGNIKKGLNFTYKGETIEIVKQYTYLGVPLSSSGLFHIAAQHFKKKGLTALGSTWNIFTRARLEAFPKKYQLFQSLVTSTALYGAHIWSLRYLSEIEKIQYQFHRRLLGLPHGTPSYALRFELDRPSMTPTILAQSLRYLIKILDHPSARYTSQCLQALQARATYNQTSDPYNWFQQIVALLTQHAPSLSMQNLTSSALTQAMQGILDASKLQQRNEDINRVTNSERFNYYSHLTPKFQTAAAYTSVPIPLRALRLIAQCRLGQGTFYTPLGMLHINYNETCNFCNKIEPQSLWHILCSCPLNIEPRNAFFSSTQIPTSAEFSNILNPTTKEECLKFASSDYPRPLHTKHSLTAAYTTTTTTSTMNHVAAVLFLTIGLLGHSMGFPYGQLANVLKGGLGVSDFIAHVHNAVGPAGDFTSKNGFEYSNVYNSILQYSVLNAYLERENHKLLTQQGEHQVQVHESIEKFNITQKICLVALLMTAIISVITGVIQTRRLPPRQHQRRRSASDINHY</sequence>
<evidence type="ECO:0000259" key="2">
    <source>
        <dbReference type="PROSITE" id="PS50878"/>
    </source>
</evidence>
<dbReference type="CDD" id="cd01650">
    <property type="entry name" value="RT_nLTR_like"/>
    <property type="match status" value="1"/>
</dbReference>
<feature type="transmembrane region" description="Helical" evidence="1">
    <location>
        <begin position="1098"/>
        <end position="1119"/>
    </location>
</feature>
<keyword evidence="1" id="KW-0812">Transmembrane</keyword>
<feature type="transmembrane region" description="Helical" evidence="1">
    <location>
        <begin position="247"/>
        <end position="272"/>
    </location>
</feature>
<dbReference type="SUPFAM" id="SSF56672">
    <property type="entry name" value="DNA/RNA polymerases"/>
    <property type="match status" value="1"/>
</dbReference>
<accession>A0A226D792</accession>
<feature type="transmembrane region" description="Helical" evidence="1">
    <location>
        <begin position="363"/>
        <end position="384"/>
    </location>
</feature>
<keyword evidence="3" id="KW-0808">Transferase</keyword>
<proteinExistence type="predicted"/>
<keyword evidence="3" id="KW-0548">Nucleotidyltransferase</keyword>
<keyword evidence="1" id="KW-0472">Membrane</keyword>
<feature type="transmembrane region" description="Helical" evidence="1">
    <location>
        <begin position="82"/>
        <end position="104"/>
    </location>
</feature>
<dbReference type="AlphaFoldDB" id="A0A226D792"/>
<dbReference type="Pfam" id="PF00078">
    <property type="entry name" value="RVT_1"/>
    <property type="match status" value="1"/>
</dbReference>
<dbReference type="PROSITE" id="PS50878">
    <property type="entry name" value="RT_POL"/>
    <property type="match status" value="1"/>
</dbReference>
<comment type="caution">
    <text evidence="3">The sequence shown here is derived from an EMBL/GenBank/DDBJ whole genome shotgun (WGS) entry which is preliminary data.</text>
</comment>
<keyword evidence="3" id="KW-0695">RNA-directed DNA polymerase</keyword>
<dbReference type="Proteomes" id="UP000198287">
    <property type="component" value="Unassembled WGS sequence"/>
</dbReference>
<evidence type="ECO:0000256" key="1">
    <source>
        <dbReference type="SAM" id="Phobius"/>
    </source>
</evidence>
<dbReference type="PANTHER" id="PTHR47027">
    <property type="entry name" value="REVERSE TRANSCRIPTASE DOMAIN-CONTAINING PROTEIN"/>
    <property type="match status" value="1"/>
</dbReference>
<dbReference type="STRING" id="158441.A0A226D792"/>
<reference evidence="3 4" key="1">
    <citation type="submission" date="2015-12" db="EMBL/GenBank/DDBJ databases">
        <title>The genome of Folsomia candida.</title>
        <authorList>
            <person name="Faddeeva A."/>
            <person name="Derks M.F."/>
            <person name="Anvar Y."/>
            <person name="Smit S."/>
            <person name="Van Straalen N."/>
            <person name="Roelofs D."/>
        </authorList>
    </citation>
    <scope>NUCLEOTIDE SEQUENCE [LARGE SCALE GENOMIC DNA]</scope>
    <source>
        <strain evidence="3 4">VU population</strain>
        <tissue evidence="3">Whole body</tissue>
    </source>
</reference>
<dbReference type="InterPro" id="IPR043502">
    <property type="entry name" value="DNA/RNA_pol_sf"/>
</dbReference>
<feature type="domain" description="Reverse transcriptase" evidence="2">
    <location>
        <begin position="403"/>
        <end position="653"/>
    </location>
</feature>
<gene>
    <name evidence="3" type="ORF">Fcan01_24360</name>
</gene>
<dbReference type="InterPro" id="IPR000477">
    <property type="entry name" value="RT_dom"/>
</dbReference>
<feature type="transmembrane region" description="Helical" evidence="1">
    <location>
        <begin position="178"/>
        <end position="211"/>
    </location>
</feature>